<evidence type="ECO:0000313" key="2">
    <source>
        <dbReference type="Proteomes" id="UP000196531"/>
    </source>
</evidence>
<protein>
    <recommendedName>
        <fullName evidence="3">DUF5723 domain-containing protein</fullName>
    </recommendedName>
</protein>
<evidence type="ECO:0008006" key="3">
    <source>
        <dbReference type="Google" id="ProtNLM"/>
    </source>
</evidence>
<dbReference type="Gene3D" id="2.40.160.60">
    <property type="entry name" value="Outer membrane protein transport protein (OMPP1/FadL/TodX)"/>
    <property type="match status" value="1"/>
</dbReference>
<name>A0A1Y5F6C1_9BACT</name>
<proteinExistence type="predicted"/>
<organism evidence="1 2">
    <name type="scientific">Halobacteriovorax marinus</name>
    <dbReference type="NCBI Taxonomy" id="97084"/>
    <lineage>
        <taxon>Bacteria</taxon>
        <taxon>Pseudomonadati</taxon>
        <taxon>Bdellovibrionota</taxon>
        <taxon>Bacteriovoracia</taxon>
        <taxon>Bacteriovoracales</taxon>
        <taxon>Halobacteriovoraceae</taxon>
        <taxon>Halobacteriovorax</taxon>
    </lineage>
</organism>
<reference evidence="2" key="1">
    <citation type="journal article" date="2017" name="Proc. Natl. Acad. Sci. U.S.A.">
        <title>Simulation of Deepwater Horizon oil plume reveals substrate specialization within a complex community of hydrocarbon-degraders.</title>
        <authorList>
            <person name="Hu P."/>
            <person name="Dubinsky E.A."/>
            <person name="Probst A.J."/>
            <person name="Wang J."/>
            <person name="Sieber C.M.K."/>
            <person name="Tom L.M."/>
            <person name="Gardinali P."/>
            <person name="Banfield J.F."/>
            <person name="Atlas R.M."/>
            <person name="Andersen G.L."/>
        </authorList>
    </citation>
    <scope>NUCLEOTIDE SEQUENCE [LARGE SCALE GENOMIC DNA]</scope>
</reference>
<dbReference type="AlphaFoldDB" id="A0A1Y5F6C1"/>
<evidence type="ECO:0000313" key="1">
    <source>
        <dbReference type="EMBL" id="OUR96446.1"/>
    </source>
</evidence>
<gene>
    <name evidence="1" type="ORF">A9Q84_08825</name>
</gene>
<sequence>MKKSLLFLLFIFELSCLGQEVIHVGRSPKALLLGDAYTARADDEYTLFYNPAALGRNSGIEITPLNPQIGVTNALDESDRFKDFPSGDASLIADRILGFPLYLQAGVFPGLKMATFGFNLFAQSRTSFVLQNATHPFIDIDYRVDRGFVAGFAFNFGNGGGKSNRGLRTSVGVSIKHTQREGIKGVFDLFGIDLLNTISQNAESIDDVRNALGWSKGKAWGGDLGFEQSFTTERTELTWGVSVLDVGGTKYRKISGDVDIPEQEMFVNAGVNVKQSLGLLAYSLSADLAPLNKYLPFSRRFHIGLELDIPFISILGGFSEGYLSYGVEVRLWPVKLIAGFYSQELGVEYKESEGKRAVFQLNFFDIDIDL</sequence>
<dbReference type="Proteomes" id="UP000196531">
    <property type="component" value="Unassembled WGS sequence"/>
</dbReference>
<comment type="caution">
    <text evidence="1">The sequence shown here is derived from an EMBL/GenBank/DDBJ whole genome shotgun (WGS) entry which is preliminary data.</text>
</comment>
<dbReference type="EMBL" id="MAAO01000006">
    <property type="protein sequence ID" value="OUR96446.1"/>
    <property type="molecule type" value="Genomic_DNA"/>
</dbReference>
<accession>A0A1Y5F6C1</accession>